<evidence type="ECO:0000259" key="11">
    <source>
        <dbReference type="PROSITE" id="PS50262"/>
    </source>
</evidence>
<dbReference type="SMART" id="SM01381">
    <property type="entry name" value="7TM_GPCR_Srsx"/>
    <property type="match status" value="1"/>
</dbReference>
<evidence type="ECO:0000256" key="3">
    <source>
        <dbReference type="ARBA" id="ARBA00022692"/>
    </source>
</evidence>
<protein>
    <recommendedName>
        <fullName evidence="11">G-protein coupled receptors family 1 profile domain-containing protein</fullName>
    </recommendedName>
</protein>
<keyword evidence="6 10" id="KW-0472">Membrane</keyword>
<dbReference type="GO" id="GO:0004930">
    <property type="term" value="F:G protein-coupled receptor activity"/>
    <property type="evidence" value="ECO:0000318"/>
    <property type="project" value="GO_Central"/>
</dbReference>
<dbReference type="GO" id="GO:0071880">
    <property type="term" value="P:adenylate cyclase-activating adrenergic receptor signaling pathway"/>
    <property type="evidence" value="ECO:0000318"/>
    <property type="project" value="GO_Central"/>
</dbReference>
<evidence type="ECO:0000256" key="1">
    <source>
        <dbReference type="ARBA" id="ARBA00004651"/>
    </source>
</evidence>
<dbReference type="Proteomes" id="UP000007110">
    <property type="component" value="Unassembled WGS sequence"/>
</dbReference>
<evidence type="ECO:0000313" key="13">
    <source>
        <dbReference type="Proteomes" id="UP000007110"/>
    </source>
</evidence>
<keyword evidence="8" id="KW-0675">Receptor</keyword>
<dbReference type="Pfam" id="PF00001">
    <property type="entry name" value="7tm_1"/>
    <property type="match status" value="1"/>
</dbReference>
<dbReference type="PRINTS" id="PR00237">
    <property type="entry name" value="GPCRRHODOPSN"/>
</dbReference>
<evidence type="ECO:0000256" key="7">
    <source>
        <dbReference type="ARBA" id="ARBA00023157"/>
    </source>
</evidence>
<keyword evidence="2" id="KW-1003">Cell membrane</keyword>
<feature type="transmembrane region" description="Helical" evidence="10">
    <location>
        <begin position="37"/>
        <end position="62"/>
    </location>
</feature>
<name>A0A7M7RDK0_STRPU</name>
<evidence type="ECO:0000256" key="5">
    <source>
        <dbReference type="ARBA" id="ARBA00023040"/>
    </source>
</evidence>
<dbReference type="PRINTS" id="PR00242">
    <property type="entry name" value="DOPAMINER"/>
</dbReference>
<dbReference type="SUPFAM" id="SSF81321">
    <property type="entry name" value="Family A G protein-coupled receptor-like"/>
    <property type="match status" value="1"/>
</dbReference>
<feature type="transmembrane region" description="Helical" evidence="10">
    <location>
        <begin position="113"/>
        <end position="132"/>
    </location>
</feature>
<dbReference type="Gene3D" id="1.20.1070.10">
    <property type="entry name" value="Rhodopsin 7-helix transmembrane proteins"/>
    <property type="match status" value="1"/>
</dbReference>
<feature type="domain" description="G-protein coupled receptors family 1 profile" evidence="11">
    <location>
        <begin position="53"/>
        <end position="381"/>
    </location>
</feature>
<dbReference type="InterPro" id="IPR000276">
    <property type="entry name" value="GPCR_Rhodpsn"/>
</dbReference>
<keyword evidence="7" id="KW-1015">Disulfide bond</keyword>
<dbReference type="EnsemblMetazoa" id="XM_787590">
    <property type="protein sequence ID" value="XP_792683"/>
    <property type="gene ID" value="LOC587880"/>
</dbReference>
<organism evidence="12 13">
    <name type="scientific">Strongylocentrotus purpuratus</name>
    <name type="common">Purple sea urchin</name>
    <dbReference type="NCBI Taxonomy" id="7668"/>
    <lineage>
        <taxon>Eukaryota</taxon>
        <taxon>Metazoa</taxon>
        <taxon>Echinodermata</taxon>
        <taxon>Eleutherozoa</taxon>
        <taxon>Echinozoa</taxon>
        <taxon>Echinoidea</taxon>
        <taxon>Euechinoidea</taxon>
        <taxon>Echinacea</taxon>
        <taxon>Camarodonta</taxon>
        <taxon>Echinidea</taxon>
        <taxon>Strongylocentrotidae</taxon>
        <taxon>Strongylocentrotus</taxon>
    </lineage>
</organism>
<proteinExistence type="predicted"/>
<feature type="transmembrane region" description="Helical" evidence="10">
    <location>
        <begin position="362"/>
        <end position="384"/>
    </location>
</feature>
<comment type="subcellular location">
    <subcellularLocation>
        <location evidence="1">Cell membrane</location>
        <topology evidence="1">Multi-pass membrane protein</topology>
    </subcellularLocation>
</comment>
<evidence type="ECO:0000256" key="4">
    <source>
        <dbReference type="ARBA" id="ARBA00022989"/>
    </source>
</evidence>
<feature type="transmembrane region" description="Helical" evidence="10">
    <location>
        <begin position="74"/>
        <end position="93"/>
    </location>
</feature>
<dbReference type="KEGG" id="spu:587880"/>
<dbReference type="GO" id="GO:0005886">
    <property type="term" value="C:plasma membrane"/>
    <property type="evidence" value="ECO:0000318"/>
    <property type="project" value="GO_Central"/>
</dbReference>
<feature type="transmembrane region" description="Helical" evidence="10">
    <location>
        <begin position="325"/>
        <end position="350"/>
    </location>
</feature>
<reference evidence="13" key="1">
    <citation type="submission" date="2015-02" db="EMBL/GenBank/DDBJ databases">
        <title>Genome sequencing for Strongylocentrotus purpuratus.</title>
        <authorList>
            <person name="Murali S."/>
            <person name="Liu Y."/>
            <person name="Vee V."/>
            <person name="English A."/>
            <person name="Wang M."/>
            <person name="Skinner E."/>
            <person name="Han Y."/>
            <person name="Muzny D.M."/>
            <person name="Worley K.C."/>
            <person name="Gibbs R.A."/>
        </authorList>
    </citation>
    <scope>NUCLEOTIDE SEQUENCE</scope>
</reference>
<keyword evidence="4 10" id="KW-1133">Transmembrane helix</keyword>
<keyword evidence="13" id="KW-1185">Reference proteome</keyword>
<keyword evidence="9" id="KW-0807">Transducer</keyword>
<feature type="transmembrane region" description="Helical" evidence="10">
    <location>
        <begin position="153"/>
        <end position="174"/>
    </location>
</feature>
<sequence>MSMENITFVNGSEEAEVGMSRDANGNGTIDPEEKVSIVAMIFLPIIIFVGIFGNTLVCIAVVRIQKLRTVANSFVVSLAISDLAVCVIVLPLGLYEALNFGSWHLGDVLCTTWLSLDVILSTASVWNLCAIAGDRWLAITKPIWYANRRSAKLASIAMAVAWGVPVLLTLPSMVLMHYNYREPNVCYLNVNFPYVITACIIAFYLPCLLVLGVYVRIFIAARDHFLRKPSAVRRRKQSSSCPDSMGDSSGNANAGITMNGKTEYTTTTGSMGNINVINNPLRKISTSASTENSLDLLDKQDTRPPLKRRTSRIPRISVSKEKKAAIVLSIVVGAFIICWLPYFTTVLIYAASQGEIMASNEVFVACSWLGWMNSIINPIIYTIFNKDFRKAFKYILKCQCDNWISMRTSSSR</sequence>
<evidence type="ECO:0000256" key="2">
    <source>
        <dbReference type="ARBA" id="ARBA00022475"/>
    </source>
</evidence>
<dbReference type="InParanoid" id="A0A7M7RDK0"/>
<dbReference type="InterPro" id="IPR000929">
    <property type="entry name" value="Dopamine_rcpt"/>
</dbReference>
<evidence type="ECO:0000256" key="10">
    <source>
        <dbReference type="SAM" id="Phobius"/>
    </source>
</evidence>
<dbReference type="GeneID" id="587880"/>
<dbReference type="AlphaFoldDB" id="A0A7M7RDK0"/>
<dbReference type="InterPro" id="IPR017452">
    <property type="entry name" value="GPCR_Rhodpsn_7TM"/>
</dbReference>
<reference evidence="12" key="2">
    <citation type="submission" date="2021-01" db="UniProtKB">
        <authorList>
            <consortium name="EnsemblMetazoa"/>
        </authorList>
    </citation>
    <scope>IDENTIFICATION</scope>
</reference>
<keyword evidence="3 10" id="KW-0812">Transmembrane</keyword>
<dbReference type="RefSeq" id="XP_792683.3">
    <property type="nucleotide sequence ID" value="XM_787590.5"/>
</dbReference>
<keyword evidence="5" id="KW-0297">G-protein coupled receptor</keyword>
<evidence type="ECO:0000256" key="6">
    <source>
        <dbReference type="ARBA" id="ARBA00023136"/>
    </source>
</evidence>
<feature type="transmembrane region" description="Helical" evidence="10">
    <location>
        <begin position="194"/>
        <end position="219"/>
    </location>
</feature>
<evidence type="ECO:0000313" key="12">
    <source>
        <dbReference type="EnsemblMetazoa" id="XP_792683"/>
    </source>
</evidence>
<dbReference type="GO" id="GO:0043410">
    <property type="term" value="P:positive regulation of MAPK cascade"/>
    <property type="evidence" value="ECO:0000318"/>
    <property type="project" value="GO_Central"/>
</dbReference>
<dbReference type="OrthoDB" id="5951059at2759"/>
<dbReference type="PANTHER" id="PTHR24248">
    <property type="entry name" value="ADRENERGIC RECEPTOR-RELATED G-PROTEIN COUPLED RECEPTOR"/>
    <property type="match status" value="1"/>
</dbReference>
<evidence type="ECO:0000256" key="8">
    <source>
        <dbReference type="ARBA" id="ARBA00023170"/>
    </source>
</evidence>
<accession>A0A7M7RDK0</accession>
<dbReference type="PANTHER" id="PTHR24248:SF66">
    <property type="entry name" value="OCTOPAMINE RECEPTOR BETA-3R"/>
    <property type="match status" value="1"/>
</dbReference>
<dbReference type="OMA" id="FWLSANI"/>
<dbReference type="CDD" id="cd14967">
    <property type="entry name" value="7tmA_amine_R-like"/>
    <property type="match status" value="1"/>
</dbReference>
<evidence type="ECO:0000256" key="9">
    <source>
        <dbReference type="ARBA" id="ARBA00023224"/>
    </source>
</evidence>
<dbReference type="PROSITE" id="PS50262">
    <property type="entry name" value="G_PROTEIN_RECEP_F1_2"/>
    <property type="match status" value="1"/>
</dbReference>